<dbReference type="PRINTS" id="PR00463">
    <property type="entry name" value="EP450I"/>
</dbReference>
<dbReference type="PRINTS" id="PR00385">
    <property type="entry name" value="P450"/>
</dbReference>
<accession>A0ABP1G6V6</accession>
<dbReference type="InterPro" id="IPR001128">
    <property type="entry name" value="Cyt_P450"/>
</dbReference>
<evidence type="ECO:0000256" key="5">
    <source>
        <dbReference type="ARBA" id="ARBA00023004"/>
    </source>
</evidence>
<comment type="caution">
    <text evidence="8">The sequence shown here is derived from an EMBL/GenBank/DDBJ whole genome shotgun (WGS) entry which is preliminary data.</text>
</comment>
<evidence type="ECO:0000313" key="8">
    <source>
        <dbReference type="EMBL" id="CAL5227527.1"/>
    </source>
</evidence>
<dbReference type="PROSITE" id="PS00086">
    <property type="entry name" value="CYTOCHROME_P450"/>
    <property type="match status" value="1"/>
</dbReference>
<comment type="similarity">
    <text evidence="1 7">Belongs to the cytochrome P450 family.</text>
</comment>
<dbReference type="InterPro" id="IPR002401">
    <property type="entry name" value="Cyt_P450_E_grp-I"/>
</dbReference>
<organism evidence="8 9">
    <name type="scientific">Coccomyxa viridis</name>
    <dbReference type="NCBI Taxonomy" id="1274662"/>
    <lineage>
        <taxon>Eukaryota</taxon>
        <taxon>Viridiplantae</taxon>
        <taxon>Chlorophyta</taxon>
        <taxon>core chlorophytes</taxon>
        <taxon>Trebouxiophyceae</taxon>
        <taxon>Trebouxiophyceae incertae sedis</taxon>
        <taxon>Coccomyxaceae</taxon>
        <taxon>Coccomyxa</taxon>
    </lineage>
</organism>
<protein>
    <submittedName>
        <fullName evidence="8">G10516 protein</fullName>
    </submittedName>
</protein>
<keyword evidence="4 7" id="KW-0560">Oxidoreductase</keyword>
<dbReference type="Proteomes" id="UP001497392">
    <property type="component" value="Unassembled WGS sequence"/>
</dbReference>
<keyword evidence="9" id="KW-1185">Reference proteome</keyword>
<keyword evidence="5 7" id="KW-0408">Iron</keyword>
<evidence type="ECO:0000256" key="1">
    <source>
        <dbReference type="ARBA" id="ARBA00010617"/>
    </source>
</evidence>
<name>A0ABP1G6V6_9CHLO</name>
<evidence type="ECO:0000256" key="6">
    <source>
        <dbReference type="ARBA" id="ARBA00023033"/>
    </source>
</evidence>
<dbReference type="Pfam" id="PF00067">
    <property type="entry name" value="p450"/>
    <property type="match status" value="1"/>
</dbReference>
<evidence type="ECO:0000256" key="7">
    <source>
        <dbReference type="RuleBase" id="RU000461"/>
    </source>
</evidence>
<dbReference type="SUPFAM" id="SSF48264">
    <property type="entry name" value="Cytochrome P450"/>
    <property type="match status" value="1"/>
</dbReference>
<evidence type="ECO:0000256" key="2">
    <source>
        <dbReference type="ARBA" id="ARBA00022617"/>
    </source>
</evidence>
<dbReference type="InterPro" id="IPR017972">
    <property type="entry name" value="Cyt_P450_CS"/>
</dbReference>
<evidence type="ECO:0000256" key="3">
    <source>
        <dbReference type="ARBA" id="ARBA00022723"/>
    </source>
</evidence>
<keyword evidence="2 7" id="KW-0349">Heme</keyword>
<dbReference type="PANTHER" id="PTHR24286:SF384">
    <property type="entry name" value="P450, PUTATIVE (EUROFUNG)-RELATED"/>
    <property type="match status" value="1"/>
</dbReference>
<keyword evidence="6 7" id="KW-0503">Monooxygenase</keyword>
<evidence type="ECO:0000313" key="9">
    <source>
        <dbReference type="Proteomes" id="UP001497392"/>
    </source>
</evidence>
<proteinExistence type="inferred from homology"/>
<evidence type="ECO:0000256" key="4">
    <source>
        <dbReference type="ARBA" id="ARBA00023002"/>
    </source>
</evidence>
<dbReference type="EMBL" id="CAXHTA020000017">
    <property type="protein sequence ID" value="CAL5227527.1"/>
    <property type="molecule type" value="Genomic_DNA"/>
</dbReference>
<dbReference type="InterPro" id="IPR036396">
    <property type="entry name" value="Cyt_P450_sf"/>
</dbReference>
<dbReference type="Gene3D" id="1.10.630.10">
    <property type="entry name" value="Cytochrome P450"/>
    <property type="match status" value="1"/>
</dbReference>
<gene>
    <name evidence="8" type="primary">g10516</name>
    <name evidence="8" type="ORF">VP750_LOCUS9433</name>
</gene>
<dbReference type="PANTHER" id="PTHR24286">
    <property type="entry name" value="CYTOCHROME P450 26"/>
    <property type="match status" value="1"/>
</dbReference>
<reference evidence="8 9" key="1">
    <citation type="submission" date="2024-06" db="EMBL/GenBank/DDBJ databases">
        <authorList>
            <person name="Kraege A."/>
            <person name="Thomma B."/>
        </authorList>
    </citation>
    <scope>NUCLEOTIDE SEQUENCE [LARGE SCALE GENOMIC DNA]</scope>
</reference>
<sequence length="509" mass="57352">MHGKAFTMETVAPRQLTCLRQFSKRPATVPASFTSRSNTVLSNERHHRSVRCQAAASDLSAQQTVLQGDTDVPIITGLLNTIEWLTDYTNFYEKRFAKFGSIFRTNVLFNPMVVVTDETEVERLLKAEHKLVESAWPTSMRNLLGPNSILTADKQQHKQQRQILSQAFTEAAMREYLPTVMDVSSRTLEQWADSTEPVKFYGAAKCFAFDVAATVLTGVRFDGDRLVRMREQFETYSDGLFAIPLAVPGTPYGKAIKARRVISDDIEKLVLAAKEHNQSSQSSGRKNALQMLLEAQDENGVKLSMEQLKDQVLTQLFAGHETTGATLSRVLPELQKQPHILKQLRAEQARVISRHGDAITYDVLEDMPYTDAVIKEVMRLYGIVDGIWRQTLEDVTIQGHHIPKGWTVQLMVKRSGLAVDDFREDAHDFKPARWLESSGQPLKTNPKGFMPFGGGPRICLGMLLARMEMRTLLALLARGYSVELEDAQEYWFQGFKPVNGLPGQVYRLS</sequence>
<keyword evidence="3 7" id="KW-0479">Metal-binding</keyword>